<evidence type="ECO:0000313" key="5">
    <source>
        <dbReference type="EMBL" id="AFQ04089.1"/>
    </source>
</evidence>
<keyword evidence="3" id="KW-0963">Cytoplasm</keyword>
<dbReference type="AlphaFoldDB" id="A0ABC7ZIW9"/>
<gene>
    <name evidence="3" type="primary">coaE</name>
    <name evidence="5" type="ORF">CM1_01595</name>
</gene>
<comment type="catalytic activity">
    <reaction evidence="3">
        <text>3'-dephospho-CoA + ATP = ADP + CoA + H(+)</text>
        <dbReference type="Rhea" id="RHEA:18245"/>
        <dbReference type="ChEBI" id="CHEBI:15378"/>
        <dbReference type="ChEBI" id="CHEBI:30616"/>
        <dbReference type="ChEBI" id="CHEBI:57287"/>
        <dbReference type="ChEBI" id="CHEBI:57328"/>
        <dbReference type="ChEBI" id="CHEBI:456216"/>
        <dbReference type="EC" id="2.7.1.24"/>
    </reaction>
</comment>
<dbReference type="GO" id="GO:0015937">
    <property type="term" value="P:coenzyme A biosynthetic process"/>
    <property type="evidence" value="ECO:0007669"/>
    <property type="project" value="UniProtKB-UniRule"/>
</dbReference>
<keyword evidence="3 5" id="KW-0418">Kinase</keyword>
<dbReference type="CDD" id="cd02022">
    <property type="entry name" value="DPCK"/>
    <property type="match status" value="1"/>
</dbReference>
<sequence length="198" mass="23210">MLIAIVGKPGVGKTSLLQYLKDNYHFSVFYADSFIHEQYQKNNPGYQLIMDHFGKEFVNQTEVDRKKLANYVFSDDKLIEKLSLVTKPLLIAWIKSLKTQFQKKLALIEIAVMLNYWNEYRSLFDYVIKLERDDQLVNLALQQRNSHKKVKDLIKEPNCKIDTIFNNDSIATAALKLIKLLETFLERNKCRCDCCHIQ</sequence>
<dbReference type="GO" id="GO:0004140">
    <property type="term" value="F:dephospho-CoA kinase activity"/>
    <property type="evidence" value="ECO:0007669"/>
    <property type="project" value="UniProtKB-UniRule"/>
</dbReference>
<dbReference type="Proteomes" id="UP000005254">
    <property type="component" value="Chromosome"/>
</dbReference>
<comment type="pathway">
    <text evidence="3">Cofactor biosynthesis; coenzyme A biosynthesis; CoA from (R)-pantothenate: step 5/5.</text>
</comment>
<dbReference type="EMBL" id="CP003772">
    <property type="protein sequence ID" value="AFQ04089.1"/>
    <property type="molecule type" value="Genomic_DNA"/>
</dbReference>
<accession>A0ABC7ZIW9</accession>
<dbReference type="Pfam" id="PF01121">
    <property type="entry name" value="CoaE"/>
    <property type="match status" value="1"/>
</dbReference>
<dbReference type="InterPro" id="IPR027417">
    <property type="entry name" value="P-loop_NTPase"/>
</dbReference>
<comment type="similarity">
    <text evidence="3">Belongs to the CoaE family.</text>
</comment>
<evidence type="ECO:0000313" key="6">
    <source>
        <dbReference type="Proteomes" id="UP000005254"/>
    </source>
</evidence>
<evidence type="ECO:0000256" key="2">
    <source>
        <dbReference type="ARBA" id="ARBA00022840"/>
    </source>
</evidence>
<evidence type="ECO:0000256" key="1">
    <source>
        <dbReference type="ARBA" id="ARBA00022741"/>
    </source>
</evidence>
<dbReference type="SMR" id="A0ABC7ZIW9"/>
<keyword evidence="1 3" id="KW-0547">Nucleotide-binding</keyword>
<dbReference type="HAMAP" id="MF_00376">
    <property type="entry name" value="Dephospho_CoA_kinase"/>
    <property type="match status" value="1"/>
</dbReference>
<protein>
    <recommendedName>
        <fullName evidence="3 4">Dephospho-CoA kinase</fullName>
        <ecNumber evidence="3 4">2.7.1.24</ecNumber>
    </recommendedName>
    <alternativeName>
        <fullName evidence="3">Dephosphocoenzyme A kinase</fullName>
    </alternativeName>
</protein>
<keyword evidence="3" id="KW-0173">Coenzyme A biosynthesis</keyword>
<keyword evidence="3" id="KW-0808">Transferase</keyword>
<comment type="subcellular location">
    <subcellularLocation>
        <location evidence="3">Cytoplasm</location>
    </subcellularLocation>
</comment>
<dbReference type="EC" id="2.7.1.24" evidence="3 4"/>
<feature type="binding site" evidence="3">
    <location>
        <begin position="10"/>
        <end position="15"/>
    </location>
    <ligand>
        <name>ATP</name>
        <dbReference type="ChEBI" id="CHEBI:30616"/>
    </ligand>
</feature>
<organism evidence="5 6">
    <name type="scientific">Mycoplasmoides genitalium M6320</name>
    <dbReference type="NCBI Taxonomy" id="662945"/>
    <lineage>
        <taxon>Bacteria</taxon>
        <taxon>Bacillati</taxon>
        <taxon>Mycoplasmatota</taxon>
        <taxon>Mycoplasmoidales</taxon>
        <taxon>Mycoplasmoidaceae</taxon>
        <taxon>Mycoplasmoides</taxon>
    </lineage>
</organism>
<dbReference type="GeneID" id="99647129"/>
<name>A0ABC7ZIW9_MYCGT</name>
<dbReference type="GO" id="GO:0005737">
    <property type="term" value="C:cytoplasm"/>
    <property type="evidence" value="ECO:0007669"/>
    <property type="project" value="UniProtKB-SubCell"/>
</dbReference>
<reference evidence="5 6" key="1">
    <citation type="journal article" date="2012" name="J. Bacteriol.">
        <title>Draft Genome Sequences of Four Axenic Mycoplasma genitalium Strains Isolated from Denmark, Japan, and Australia.</title>
        <authorList>
            <person name="McGowin C.L."/>
            <person name="Ma L."/>
            <person name="Jensen J.S."/>
            <person name="Mancuso M.M."/>
            <person name="Hamasuna R."/>
            <person name="Adegboye D."/>
            <person name="Martin D.H."/>
        </authorList>
    </citation>
    <scope>NUCLEOTIDE SEQUENCE [LARGE SCALE GENOMIC DNA]</scope>
    <source>
        <strain evidence="5 6">M6320</strain>
    </source>
</reference>
<dbReference type="KEGG" id="mgx:CM1_01595"/>
<proteinExistence type="inferred from homology"/>
<dbReference type="Gene3D" id="3.40.50.300">
    <property type="entry name" value="P-loop containing nucleotide triphosphate hydrolases"/>
    <property type="match status" value="1"/>
</dbReference>
<dbReference type="RefSeq" id="WP_009885895.1">
    <property type="nucleotide sequence ID" value="NC_018497.1"/>
</dbReference>
<dbReference type="InterPro" id="IPR001977">
    <property type="entry name" value="Depp_CoAkinase"/>
</dbReference>
<dbReference type="GO" id="GO:0005524">
    <property type="term" value="F:ATP binding"/>
    <property type="evidence" value="ECO:0007669"/>
    <property type="project" value="UniProtKB-UniRule"/>
</dbReference>
<dbReference type="NCBIfam" id="TIGR00152">
    <property type="entry name" value="dephospho-CoA kinase"/>
    <property type="match status" value="1"/>
</dbReference>
<keyword evidence="2 3" id="KW-0067">ATP-binding</keyword>
<evidence type="ECO:0000256" key="4">
    <source>
        <dbReference type="NCBIfam" id="TIGR00152"/>
    </source>
</evidence>
<evidence type="ECO:0000256" key="3">
    <source>
        <dbReference type="HAMAP-Rule" id="MF_00376"/>
    </source>
</evidence>
<dbReference type="PROSITE" id="PS51219">
    <property type="entry name" value="DPCK"/>
    <property type="match status" value="1"/>
</dbReference>
<comment type="function">
    <text evidence="3">Catalyzes the phosphorylation of the 3'-hydroxyl group of dephosphocoenzyme A to form coenzyme A.</text>
</comment>
<dbReference type="SUPFAM" id="SSF52540">
    <property type="entry name" value="P-loop containing nucleoside triphosphate hydrolases"/>
    <property type="match status" value="1"/>
</dbReference>